<name>A0A4U6TJ95_SETVI</name>
<feature type="compositionally biased region" description="Low complexity" evidence="1">
    <location>
        <begin position="81"/>
        <end position="105"/>
    </location>
</feature>
<dbReference type="Proteomes" id="UP000298652">
    <property type="component" value="Chromosome 8"/>
</dbReference>
<reference evidence="2" key="1">
    <citation type="submission" date="2019-03" db="EMBL/GenBank/DDBJ databases">
        <title>WGS assembly of Setaria viridis.</title>
        <authorList>
            <person name="Huang P."/>
            <person name="Jenkins J."/>
            <person name="Grimwood J."/>
            <person name="Barry K."/>
            <person name="Healey A."/>
            <person name="Mamidi S."/>
            <person name="Sreedasyam A."/>
            <person name="Shu S."/>
            <person name="Feldman M."/>
            <person name="Wu J."/>
            <person name="Yu Y."/>
            <person name="Chen C."/>
            <person name="Johnson J."/>
            <person name="Rokhsar D."/>
            <person name="Baxter I."/>
            <person name="Schmutz J."/>
            <person name="Brutnell T."/>
            <person name="Kellogg E."/>
        </authorList>
    </citation>
    <scope>NUCLEOTIDE SEQUENCE [LARGE SCALE GENOMIC DNA]</scope>
</reference>
<feature type="region of interest" description="Disordered" evidence="1">
    <location>
        <begin position="71"/>
        <end position="120"/>
    </location>
</feature>
<proteinExistence type="predicted"/>
<dbReference type="EMBL" id="CM016559">
    <property type="protein sequence ID" value="TKW02528.1"/>
    <property type="molecule type" value="Genomic_DNA"/>
</dbReference>
<sequence length="120" mass="12677">MYPYEMDWSSRRRPPTARAARLALPPSVAPLVRAAASRCRLASSWAPAPAHRLLAPSRAVPPLAAAWPCAPESPARRAARAPELPLSRPAPGPAHRAAAPARSTPPGRPDQPHGPIQSEG</sequence>
<evidence type="ECO:0000256" key="1">
    <source>
        <dbReference type="SAM" id="MobiDB-lite"/>
    </source>
</evidence>
<protein>
    <submittedName>
        <fullName evidence="2">Uncharacterized protein</fullName>
    </submittedName>
</protein>
<evidence type="ECO:0000313" key="3">
    <source>
        <dbReference type="Proteomes" id="UP000298652"/>
    </source>
</evidence>
<accession>A0A4U6TJ95</accession>
<organism evidence="2 3">
    <name type="scientific">Setaria viridis</name>
    <name type="common">Green bristlegrass</name>
    <name type="synonym">Setaria italica subsp. viridis</name>
    <dbReference type="NCBI Taxonomy" id="4556"/>
    <lineage>
        <taxon>Eukaryota</taxon>
        <taxon>Viridiplantae</taxon>
        <taxon>Streptophyta</taxon>
        <taxon>Embryophyta</taxon>
        <taxon>Tracheophyta</taxon>
        <taxon>Spermatophyta</taxon>
        <taxon>Magnoliopsida</taxon>
        <taxon>Liliopsida</taxon>
        <taxon>Poales</taxon>
        <taxon>Poaceae</taxon>
        <taxon>PACMAD clade</taxon>
        <taxon>Panicoideae</taxon>
        <taxon>Panicodae</taxon>
        <taxon>Paniceae</taxon>
        <taxon>Cenchrinae</taxon>
        <taxon>Setaria</taxon>
    </lineage>
</organism>
<dbReference type="AlphaFoldDB" id="A0A4U6TJ95"/>
<evidence type="ECO:0000313" key="2">
    <source>
        <dbReference type="EMBL" id="TKW02528.1"/>
    </source>
</evidence>
<gene>
    <name evidence="2" type="ORF">SEVIR_8G247800v2</name>
</gene>
<keyword evidence="3" id="KW-1185">Reference proteome</keyword>
<dbReference type="Gramene" id="TKW02528">
    <property type="protein sequence ID" value="TKW02528"/>
    <property type="gene ID" value="SEVIR_8G247800v2"/>
</dbReference>